<protein>
    <recommendedName>
        <fullName evidence="4">Thymidylate kinase-like domain-containing protein</fullName>
    </recommendedName>
</protein>
<dbReference type="EMBL" id="PFWH01000097">
    <property type="protein sequence ID" value="PJA63105.1"/>
    <property type="molecule type" value="Genomic_DNA"/>
</dbReference>
<proteinExistence type="inferred from homology"/>
<keyword evidence="3" id="KW-0067">ATP-binding</keyword>
<dbReference type="PANTHER" id="PTHR10344">
    <property type="entry name" value="THYMIDYLATE KINASE"/>
    <property type="match status" value="1"/>
</dbReference>
<evidence type="ECO:0000256" key="2">
    <source>
        <dbReference type="ARBA" id="ARBA00022741"/>
    </source>
</evidence>
<keyword evidence="2" id="KW-0547">Nucleotide-binding</keyword>
<name>A0A2M7YJH1_9BACT</name>
<feature type="domain" description="Thymidylate kinase-like" evidence="4">
    <location>
        <begin position="49"/>
        <end position="163"/>
    </location>
</feature>
<dbReference type="InterPro" id="IPR039430">
    <property type="entry name" value="Thymidylate_kin-like_dom"/>
</dbReference>
<accession>A0A2M7YJH1</accession>
<dbReference type="AlphaFoldDB" id="A0A2M7YJH1"/>
<dbReference type="GO" id="GO:0006233">
    <property type="term" value="P:dTDP biosynthetic process"/>
    <property type="evidence" value="ECO:0007669"/>
    <property type="project" value="TreeGrafter"/>
</dbReference>
<dbReference type="InterPro" id="IPR027417">
    <property type="entry name" value="P-loop_NTPase"/>
</dbReference>
<evidence type="ECO:0000313" key="5">
    <source>
        <dbReference type="EMBL" id="PJA63105.1"/>
    </source>
</evidence>
<feature type="non-terminal residue" evidence="5">
    <location>
        <position position="173"/>
    </location>
</feature>
<organism evidence="5 6">
    <name type="scientific">Candidatus Portnoybacteria bacterium CG_4_9_14_3_um_filter_44_9</name>
    <dbReference type="NCBI Taxonomy" id="1974806"/>
    <lineage>
        <taxon>Bacteria</taxon>
        <taxon>Candidatus Portnoyibacteriota</taxon>
    </lineage>
</organism>
<dbReference type="GO" id="GO:0005737">
    <property type="term" value="C:cytoplasm"/>
    <property type="evidence" value="ECO:0007669"/>
    <property type="project" value="TreeGrafter"/>
</dbReference>
<dbReference type="GO" id="GO:0006227">
    <property type="term" value="P:dUDP biosynthetic process"/>
    <property type="evidence" value="ECO:0007669"/>
    <property type="project" value="TreeGrafter"/>
</dbReference>
<comment type="similarity">
    <text evidence="1">Belongs to the thymidylate kinase family.</text>
</comment>
<dbReference type="GO" id="GO:0005524">
    <property type="term" value="F:ATP binding"/>
    <property type="evidence" value="ECO:0007669"/>
    <property type="project" value="UniProtKB-KW"/>
</dbReference>
<sequence length="173" mass="19122">MVFEGLDGSGLSTQAKLLGDYLQNRGPAHIATPARSDAASSGERSVAGGREVILTKEPTMDSEAGRQIRAILDEKIKIEAAEIQRLFVQDRKEHLDNLIIPALRAGKIVISDRYFFSTLAFGAVSSNLEWLIGLNKDFLLPDMTFLLLVRPEICVDRIIKRGEGVKLFEKLPT</sequence>
<gene>
    <name evidence="5" type="ORF">CO161_02845</name>
</gene>
<evidence type="ECO:0000313" key="6">
    <source>
        <dbReference type="Proteomes" id="UP000229026"/>
    </source>
</evidence>
<dbReference type="GO" id="GO:0006235">
    <property type="term" value="P:dTTP biosynthetic process"/>
    <property type="evidence" value="ECO:0007669"/>
    <property type="project" value="TreeGrafter"/>
</dbReference>
<evidence type="ECO:0000256" key="3">
    <source>
        <dbReference type="ARBA" id="ARBA00022840"/>
    </source>
</evidence>
<evidence type="ECO:0000256" key="1">
    <source>
        <dbReference type="ARBA" id="ARBA00009776"/>
    </source>
</evidence>
<dbReference type="SUPFAM" id="SSF52540">
    <property type="entry name" value="P-loop containing nucleoside triphosphate hydrolases"/>
    <property type="match status" value="1"/>
</dbReference>
<dbReference type="Gene3D" id="3.40.50.300">
    <property type="entry name" value="P-loop containing nucleotide triphosphate hydrolases"/>
    <property type="match status" value="1"/>
</dbReference>
<comment type="caution">
    <text evidence="5">The sequence shown here is derived from an EMBL/GenBank/DDBJ whole genome shotgun (WGS) entry which is preliminary data.</text>
</comment>
<evidence type="ECO:0000259" key="4">
    <source>
        <dbReference type="Pfam" id="PF02223"/>
    </source>
</evidence>
<dbReference type="Pfam" id="PF02223">
    <property type="entry name" value="Thymidylate_kin"/>
    <property type="match status" value="1"/>
</dbReference>
<reference evidence="6" key="1">
    <citation type="submission" date="2017-09" db="EMBL/GenBank/DDBJ databases">
        <title>Depth-based differentiation of microbial function through sediment-hosted aquifers and enrichment of novel symbionts in the deep terrestrial subsurface.</title>
        <authorList>
            <person name="Probst A.J."/>
            <person name="Ladd B."/>
            <person name="Jarett J.K."/>
            <person name="Geller-Mcgrath D.E."/>
            <person name="Sieber C.M.K."/>
            <person name="Emerson J.B."/>
            <person name="Anantharaman K."/>
            <person name="Thomas B.C."/>
            <person name="Malmstrom R."/>
            <person name="Stieglmeier M."/>
            <person name="Klingl A."/>
            <person name="Woyke T."/>
            <person name="Ryan C.M."/>
            <person name="Banfield J.F."/>
        </authorList>
    </citation>
    <scope>NUCLEOTIDE SEQUENCE [LARGE SCALE GENOMIC DNA]</scope>
</reference>
<dbReference type="GO" id="GO:0004798">
    <property type="term" value="F:dTMP kinase activity"/>
    <property type="evidence" value="ECO:0007669"/>
    <property type="project" value="TreeGrafter"/>
</dbReference>
<dbReference type="CDD" id="cd01672">
    <property type="entry name" value="TMPK"/>
    <property type="match status" value="1"/>
</dbReference>
<dbReference type="Proteomes" id="UP000229026">
    <property type="component" value="Unassembled WGS sequence"/>
</dbReference>
<dbReference type="PANTHER" id="PTHR10344:SF4">
    <property type="entry name" value="UMP-CMP KINASE 2, MITOCHONDRIAL"/>
    <property type="match status" value="1"/>
</dbReference>